<evidence type="ECO:0000313" key="1">
    <source>
        <dbReference type="EMBL" id="KAH3750015.1"/>
    </source>
</evidence>
<gene>
    <name evidence="1" type="ORF">DPMN_184531</name>
</gene>
<dbReference type="EMBL" id="JAIWYP010000010">
    <property type="protein sequence ID" value="KAH3750015.1"/>
    <property type="molecule type" value="Genomic_DNA"/>
</dbReference>
<reference evidence="1" key="1">
    <citation type="journal article" date="2019" name="bioRxiv">
        <title>The Genome of the Zebra Mussel, Dreissena polymorpha: A Resource for Invasive Species Research.</title>
        <authorList>
            <person name="McCartney M.A."/>
            <person name="Auch B."/>
            <person name="Kono T."/>
            <person name="Mallez S."/>
            <person name="Zhang Y."/>
            <person name="Obille A."/>
            <person name="Becker A."/>
            <person name="Abrahante J.E."/>
            <person name="Garbe J."/>
            <person name="Badalamenti J.P."/>
            <person name="Herman A."/>
            <person name="Mangelson H."/>
            <person name="Liachko I."/>
            <person name="Sullivan S."/>
            <person name="Sone E.D."/>
            <person name="Koren S."/>
            <person name="Silverstein K.A.T."/>
            <person name="Beckman K.B."/>
            <person name="Gohl D.M."/>
        </authorList>
    </citation>
    <scope>NUCLEOTIDE SEQUENCE</scope>
    <source>
        <strain evidence="1">Duluth1</strain>
        <tissue evidence="1">Whole animal</tissue>
    </source>
</reference>
<accession>A0A9D4DK93</accession>
<organism evidence="1 2">
    <name type="scientific">Dreissena polymorpha</name>
    <name type="common">Zebra mussel</name>
    <name type="synonym">Mytilus polymorpha</name>
    <dbReference type="NCBI Taxonomy" id="45954"/>
    <lineage>
        <taxon>Eukaryota</taxon>
        <taxon>Metazoa</taxon>
        <taxon>Spiralia</taxon>
        <taxon>Lophotrochozoa</taxon>
        <taxon>Mollusca</taxon>
        <taxon>Bivalvia</taxon>
        <taxon>Autobranchia</taxon>
        <taxon>Heteroconchia</taxon>
        <taxon>Euheterodonta</taxon>
        <taxon>Imparidentia</taxon>
        <taxon>Neoheterodontei</taxon>
        <taxon>Myida</taxon>
        <taxon>Dreissenoidea</taxon>
        <taxon>Dreissenidae</taxon>
        <taxon>Dreissena</taxon>
    </lineage>
</organism>
<comment type="caution">
    <text evidence="1">The sequence shown here is derived from an EMBL/GenBank/DDBJ whole genome shotgun (WGS) entry which is preliminary data.</text>
</comment>
<protein>
    <submittedName>
        <fullName evidence="1">Uncharacterized protein</fullName>
    </submittedName>
</protein>
<dbReference type="Proteomes" id="UP000828390">
    <property type="component" value="Unassembled WGS sequence"/>
</dbReference>
<proteinExistence type="predicted"/>
<sequence length="97" mass="11108">MRKPCYGKTLLWENLNIGNPPYDKISPWEKTSLWENIAMVNLTIGKPCYGKTSLWETSPLENFAMGKPRYGLIRNNTSGLYGIVSFKRSLLYNKSTT</sequence>
<keyword evidence="2" id="KW-1185">Reference proteome</keyword>
<evidence type="ECO:0000313" key="2">
    <source>
        <dbReference type="Proteomes" id="UP000828390"/>
    </source>
</evidence>
<reference evidence="1" key="2">
    <citation type="submission" date="2020-11" db="EMBL/GenBank/DDBJ databases">
        <authorList>
            <person name="McCartney M.A."/>
            <person name="Auch B."/>
            <person name="Kono T."/>
            <person name="Mallez S."/>
            <person name="Becker A."/>
            <person name="Gohl D.M."/>
            <person name="Silverstein K.A.T."/>
            <person name="Koren S."/>
            <person name="Bechman K.B."/>
            <person name="Herman A."/>
            <person name="Abrahante J.E."/>
            <person name="Garbe J."/>
        </authorList>
    </citation>
    <scope>NUCLEOTIDE SEQUENCE</scope>
    <source>
        <strain evidence="1">Duluth1</strain>
        <tissue evidence="1">Whole animal</tissue>
    </source>
</reference>
<name>A0A9D4DK93_DREPO</name>
<dbReference type="AlphaFoldDB" id="A0A9D4DK93"/>